<name>A0A8I1AA94_ACIBZ</name>
<dbReference type="AlphaFoldDB" id="A0A8I1AA94"/>
<gene>
    <name evidence="1" type="ORF">I9054_011295</name>
</gene>
<evidence type="ECO:0000313" key="1">
    <source>
        <dbReference type="EMBL" id="UUN95971.1"/>
    </source>
</evidence>
<keyword evidence="1" id="KW-0255">Endonuclease</keyword>
<keyword evidence="1" id="KW-0540">Nuclease</keyword>
<accession>A0A8I1AA94</accession>
<organism evidence="1 2">
    <name type="scientific">Acinetobacter bereziniae</name>
    <name type="common">Acinetobacter genomosp. 10</name>
    <dbReference type="NCBI Taxonomy" id="106648"/>
    <lineage>
        <taxon>Bacteria</taxon>
        <taxon>Pseudomonadati</taxon>
        <taxon>Pseudomonadota</taxon>
        <taxon>Gammaproteobacteria</taxon>
        <taxon>Moraxellales</taxon>
        <taxon>Moraxellaceae</taxon>
        <taxon>Acinetobacter</taxon>
    </lineage>
</organism>
<proteinExistence type="predicted"/>
<dbReference type="RefSeq" id="WP_198114579.1">
    <property type="nucleotide sequence ID" value="NZ_CP066121.1"/>
</dbReference>
<keyword evidence="1" id="KW-0378">Hydrolase</keyword>
<dbReference type="Gene3D" id="3.40.960.10">
    <property type="entry name" value="VSR Endonuclease"/>
    <property type="match status" value="1"/>
</dbReference>
<dbReference type="Proteomes" id="UP000644140">
    <property type="component" value="Chromosome"/>
</dbReference>
<sequence>MESISISEYQKLYSTKTRKKSKHKSSTRVKDHRGESIGESILANQLRVLKISFDQEYKFHPKRKWRADFHIVGKKILVEVEGGVWSKGRHTRGKGYIGDMEKYNAAVVMGYQVLRFSTEQVKSGLAVQQIEMMVGDL</sequence>
<reference evidence="1" key="1">
    <citation type="submission" date="2022-02" db="EMBL/GenBank/DDBJ databases">
        <title>Characterization of Tn125 harboring carbapenem-resistant Acinetobacter bereziniae clinical isolates.</title>
        <authorList>
            <person name="Wong N.-K."/>
            <person name="Pan Q."/>
        </authorList>
    </citation>
    <scope>NUCLEOTIDE SEQUENCE</scope>
    <source>
        <strain evidence="1">GD03393</strain>
    </source>
</reference>
<dbReference type="EMBL" id="CP092085">
    <property type="protein sequence ID" value="UUN95971.1"/>
    <property type="molecule type" value="Genomic_DNA"/>
</dbReference>
<dbReference type="InterPro" id="IPR007569">
    <property type="entry name" value="DUF559"/>
</dbReference>
<protein>
    <submittedName>
        <fullName evidence="1">Endonuclease domain-containing protein</fullName>
    </submittedName>
</protein>
<dbReference type="GO" id="GO:0004519">
    <property type="term" value="F:endonuclease activity"/>
    <property type="evidence" value="ECO:0007669"/>
    <property type="project" value="UniProtKB-KW"/>
</dbReference>
<evidence type="ECO:0000313" key="2">
    <source>
        <dbReference type="Proteomes" id="UP000644140"/>
    </source>
</evidence>
<dbReference type="Pfam" id="PF04480">
    <property type="entry name" value="DUF559"/>
    <property type="match status" value="1"/>
</dbReference>